<comment type="caution">
    <text evidence="1">The sequence shown here is derived from an EMBL/GenBank/DDBJ whole genome shotgun (WGS) entry which is preliminary data.</text>
</comment>
<dbReference type="Proteomes" id="UP000782475">
    <property type="component" value="Unassembled WGS sequence"/>
</dbReference>
<evidence type="ECO:0000313" key="2">
    <source>
        <dbReference type="Proteomes" id="UP000782475"/>
    </source>
</evidence>
<proteinExistence type="predicted"/>
<evidence type="ECO:0000313" key="1">
    <source>
        <dbReference type="EMBL" id="MBX7274269.1"/>
    </source>
</evidence>
<protein>
    <submittedName>
        <fullName evidence="1">Uncharacterized protein</fullName>
    </submittedName>
</protein>
<sequence length="930" mass="103153">MKQSDIDDPLAMGGVRGWKLPLIPTKLSPPRGAAQPVERARLDARRSEILDTSLTLVIAPAGYGKTTLLAQWRAGLQAAGTAVAWVSLAEEDNSPHRLLSYIAAAFSAECPHLCDGTSEMLCAGPMVPVQAAEAVLLTELQVSERELVLVLDDYHCLGGPGVQLLMGHFLHNLPANVHLVLSSRTEPALNLTRLKVNRQLLRIGVEDIKFDLGDLGLFVRNSLNLVPSSSLLRDLHDVSEGWIAGVQLATLSPRFKSEPQLYLKEFSSKSKDLHAYLAEMVLDLLPGELETVLLRCAILDRFSAELCEVVAGVPDGKALLVELIKVNPFISALDEQGEWYRFHRLFLEFLRERLELAPTEDVMSLHRVACDWFSARSLWAEAVQHALACGENEKARDFIERCALDMLGRSRTGKLLSWGRRLPEDMLRKKPELRLAIAHAQVLMMDLRGASTMLEGLAESQADLGAGDEGFAVQQQIIRGLIFALDDHFDAALAQVLPVVERLRGLNITDREMLLNTLTLVYLYQGRFDQIDAVQSWQMPDPGMHFGVAYRHLLEGLGWMWRGRLDKAEYIFNKARQYSEQYAGRRSMVTIACIICVADLYYERNQLEEAEELLTSVHTVPLDLGISGIIQSGYRTMSRINQINGAKTEAWVLLDEMEAVAFKRRWPRLEANCRAQRIQSEVWSGDLSAARSELARLSCLSGHEQLDPVALRLIEDETLISRARICCVTGLNAELIENLGRRVADLEAVGVHYLGARMRMLLALLHWRAGERVAATQALLPVLALGKAQGLCRIFIDEVRHMPEALVGICNELSRVDASFKSYLDSLLAEAGAFRLPPAGQEGTAGGSRTTEEGGCGLSDLELLSSSEITEREKEILTQVANGLYNKEVARVLGISEGTVKWHLKNLYSKLSVSSRTQALKKGKLLGLIY</sequence>
<dbReference type="EMBL" id="JAHHFP010000025">
    <property type="protein sequence ID" value="MBX7274269.1"/>
    <property type="molecule type" value="Genomic_DNA"/>
</dbReference>
<accession>A0ACC5VNK8</accession>
<organism evidence="1 2">
    <name type="scientific">Stutzerimonas chloritidismutans</name>
    <name type="common">Pseudomonas chloritidismutans</name>
    <dbReference type="NCBI Taxonomy" id="203192"/>
    <lineage>
        <taxon>Bacteria</taxon>
        <taxon>Pseudomonadati</taxon>
        <taxon>Pseudomonadota</taxon>
        <taxon>Gammaproteobacteria</taxon>
        <taxon>Pseudomonadales</taxon>
        <taxon>Pseudomonadaceae</taxon>
        <taxon>Stutzerimonas</taxon>
    </lineage>
</organism>
<keyword evidence="2" id="KW-1185">Reference proteome</keyword>
<reference evidence="1 2" key="1">
    <citation type="journal article" date="2021" name="Appl. Microbiol. Biotechnol.">
        <title>Biotechnological applications of marine bacteria in bioremediation of environments polluted with hydrocarbons and plastics.</title>
        <authorList>
            <person name="Muriel-Millan L.F."/>
            <person name="Millan-Lopez S."/>
            <person name="Pardo-Lopez L."/>
        </authorList>
    </citation>
    <scope>NUCLEOTIDE SEQUENCE [LARGE SCALE GENOMIC DNA]</scope>
    <source>
        <strain evidence="1 2">GOM4</strain>
    </source>
</reference>
<name>A0ACC5VNK8_STUCH</name>
<gene>
    <name evidence="1" type="ORF">KJJ99_21000</name>
</gene>